<gene>
    <name evidence="5" type="ORF">SAMN05444350_103230</name>
</gene>
<dbReference type="Proteomes" id="UP000184192">
    <property type="component" value="Unassembled WGS sequence"/>
</dbReference>
<dbReference type="GO" id="GO:0008705">
    <property type="term" value="F:methionine synthase activity"/>
    <property type="evidence" value="ECO:0007669"/>
    <property type="project" value="TreeGrafter"/>
</dbReference>
<dbReference type="SUPFAM" id="SSF47644">
    <property type="entry name" value="Methionine synthase domain"/>
    <property type="match status" value="1"/>
</dbReference>
<dbReference type="PANTHER" id="PTHR45833">
    <property type="entry name" value="METHIONINE SYNTHASE"/>
    <property type="match status" value="1"/>
</dbReference>
<dbReference type="InterPro" id="IPR050554">
    <property type="entry name" value="Met_Synthase/Corrinoid"/>
</dbReference>
<dbReference type="GO" id="GO:0046872">
    <property type="term" value="F:metal ion binding"/>
    <property type="evidence" value="ECO:0007669"/>
    <property type="project" value="UniProtKB-KW"/>
</dbReference>
<reference evidence="6" key="1">
    <citation type="submission" date="2016-11" db="EMBL/GenBank/DDBJ databases">
        <authorList>
            <person name="Varghese N."/>
            <person name="Submissions S."/>
        </authorList>
    </citation>
    <scope>NUCLEOTIDE SEQUENCE [LARGE SCALE GENOMIC DNA]</scope>
    <source>
        <strain evidence="6">DSM 26884</strain>
    </source>
</reference>
<keyword evidence="2" id="KW-0170">Cobalt</keyword>
<dbReference type="SMART" id="SM01018">
    <property type="entry name" value="B12-binding_2"/>
    <property type="match status" value="1"/>
</dbReference>
<dbReference type="Gene3D" id="1.10.1240.10">
    <property type="entry name" value="Methionine synthase domain"/>
    <property type="match status" value="1"/>
</dbReference>
<proteinExistence type="predicted"/>
<dbReference type="InterPro" id="IPR006158">
    <property type="entry name" value="Cobalamin-bd"/>
</dbReference>
<dbReference type="RefSeq" id="WP_025833492.1">
    <property type="nucleotide sequence ID" value="NZ_FQZN01000003.1"/>
</dbReference>
<dbReference type="Pfam" id="PF02607">
    <property type="entry name" value="B12-binding_2"/>
    <property type="match status" value="1"/>
</dbReference>
<feature type="domain" description="B12-binding" evidence="3">
    <location>
        <begin position="102"/>
        <end position="222"/>
    </location>
</feature>
<evidence type="ECO:0000259" key="4">
    <source>
        <dbReference type="PROSITE" id="PS51337"/>
    </source>
</evidence>
<dbReference type="GO" id="GO:0050667">
    <property type="term" value="P:homocysteine metabolic process"/>
    <property type="evidence" value="ECO:0007669"/>
    <property type="project" value="TreeGrafter"/>
</dbReference>
<dbReference type="EMBL" id="FQZN01000003">
    <property type="protein sequence ID" value="SHI54093.1"/>
    <property type="molecule type" value="Genomic_DNA"/>
</dbReference>
<evidence type="ECO:0000259" key="3">
    <source>
        <dbReference type="PROSITE" id="PS51332"/>
    </source>
</evidence>
<feature type="domain" description="B12-binding N-terminal" evidence="4">
    <location>
        <begin position="32"/>
        <end position="102"/>
    </location>
</feature>
<dbReference type="PROSITE" id="PS51332">
    <property type="entry name" value="B12_BINDING"/>
    <property type="match status" value="1"/>
</dbReference>
<accession>A0A1M6BZM2</accession>
<dbReference type="GeneID" id="92711038"/>
<protein>
    <submittedName>
        <fullName evidence="5">Methanogenic corrinoid protein MtbC1</fullName>
    </submittedName>
</protein>
<evidence type="ECO:0000256" key="1">
    <source>
        <dbReference type="ARBA" id="ARBA00022723"/>
    </source>
</evidence>
<dbReference type="GO" id="GO:0031419">
    <property type="term" value="F:cobalamin binding"/>
    <property type="evidence" value="ECO:0007669"/>
    <property type="project" value="InterPro"/>
</dbReference>
<keyword evidence="6" id="KW-1185">Reference proteome</keyword>
<dbReference type="GO" id="GO:0005829">
    <property type="term" value="C:cytosol"/>
    <property type="evidence" value="ECO:0007669"/>
    <property type="project" value="TreeGrafter"/>
</dbReference>
<organism evidence="5 6">
    <name type="scientific">Bacteroides stercorirosoris</name>
    <dbReference type="NCBI Taxonomy" id="871324"/>
    <lineage>
        <taxon>Bacteria</taxon>
        <taxon>Pseudomonadati</taxon>
        <taxon>Bacteroidota</taxon>
        <taxon>Bacteroidia</taxon>
        <taxon>Bacteroidales</taxon>
        <taxon>Bacteroidaceae</taxon>
        <taxon>Bacteroides</taxon>
    </lineage>
</organism>
<dbReference type="PROSITE" id="PS51337">
    <property type="entry name" value="B12_BINDING_NTER"/>
    <property type="match status" value="1"/>
</dbReference>
<keyword evidence="1" id="KW-0479">Metal-binding</keyword>
<sequence length="222" mass="24223">MNEMLEKLFEYVELGKINQASPFPPQLKGQPGADEYTREALDKGITPSDIMNLALIPAMNKVGQKFSENKIFVPQMLLSAKAMNTSLVHLKPFFSSGEVKRKGTFILGTVFGDLHDIGKNLVGMMVEGSGWEVIDLGVDVKTEKFLETLQRYPDAVVGMSALLTTTMTNMEPIIQAIKEVSPQTKVIVGGAPLTPDFARSIGADAYGSDPQDDVVWLESLVS</sequence>
<evidence type="ECO:0000256" key="2">
    <source>
        <dbReference type="ARBA" id="ARBA00023285"/>
    </source>
</evidence>
<dbReference type="Gene3D" id="3.40.50.280">
    <property type="entry name" value="Cobalamin-binding domain"/>
    <property type="match status" value="1"/>
</dbReference>
<dbReference type="InterPro" id="IPR003759">
    <property type="entry name" value="Cbl-bd_cap"/>
</dbReference>
<name>A0A1M6BZM2_9BACE</name>
<dbReference type="SUPFAM" id="SSF52242">
    <property type="entry name" value="Cobalamin (vitamin B12)-binding domain"/>
    <property type="match status" value="1"/>
</dbReference>
<dbReference type="AlphaFoldDB" id="A0A1M6BZM2"/>
<dbReference type="CDD" id="cd02070">
    <property type="entry name" value="corrinoid_protein_B12-BD"/>
    <property type="match status" value="1"/>
</dbReference>
<dbReference type="Pfam" id="PF02310">
    <property type="entry name" value="B12-binding"/>
    <property type="match status" value="1"/>
</dbReference>
<dbReference type="InterPro" id="IPR036594">
    <property type="entry name" value="Meth_synthase_dom"/>
</dbReference>
<dbReference type="PANTHER" id="PTHR45833:SF1">
    <property type="entry name" value="METHIONINE SYNTHASE"/>
    <property type="match status" value="1"/>
</dbReference>
<dbReference type="InterPro" id="IPR036724">
    <property type="entry name" value="Cobalamin-bd_sf"/>
</dbReference>
<evidence type="ECO:0000313" key="5">
    <source>
        <dbReference type="EMBL" id="SHI54093.1"/>
    </source>
</evidence>
<dbReference type="eggNOG" id="COG5012">
    <property type="taxonomic scope" value="Bacteria"/>
</dbReference>
<evidence type="ECO:0000313" key="6">
    <source>
        <dbReference type="Proteomes" id="UP000184192"/>
    </source>
</evidence>
<dbReference type="GO" id="GO:0046653">
    <property type="term" value="P:tetrahydrofolate metabolic process"/>
    <property type="evidence" value="ECO:0007669"/>
    <property type="project" value="TreeGrafter"/>
</dbReference>